<dbReference type="Proteomes" id="UP000019149">
    <property type="component" value="Unassembled WGS sequence"/>
</dbReference>
<dbReference type="GeneID" id="36339959"/>
<dbReference type="OrthoDB" id="9994780at2759"/>
<sequence>MPIVGGASVDSADSDLRNDVQTNNDIMNAPTRSQKGFGNNGSLDLPGKIENFKAWSSTAMRCTKQAIEEKLGTTSPTRDPETQAKIEEIKQVSLCTILRLCIPINSPICLKGRMTHLQD</sequence>
<accession>W6UIZ4</accession>
<comment type="caution">
    <text evidence="2">The sequence shown here is derived from an EMBL/GenBank/DDBJ whole genome shotgun (WGS) entry which is preliminary data.</text>
</comment>
<protein>
    <submittedName>
        <fullName evidence="2">ADP-ribosylation factor interacting protein</fullName>
    </submittedName>
</protein>
<keyword evidence="3" id="KW-1185">Reference proteome</keyword>
<dbReference type="CTD" id="36339959"/>
<dbReference type="EMBL" id="APAU02000025">
    <property type="protein sequence ID" value="EUB60998.1"/>
    <property type="molecule type" value="Genomic_DNA"/>
</dbReference>
<proteinExistence type="predicted"/>
<organism evidence="2 3">
    <name type="scientific">Echinococcus granulosus</name>
    <name type="common">Hydatid tapeworm</name>
    <dbReference type="NCBI Taxonomy" id="6210"/>
    <lineage>
        <taxon>Eukaryota</taxon>
        <taxon>Metazoa</taxon>
        <taxon>Spiralia</taxon>
        <taxon>Lophotrochozoa</taxon>
        <taxon>Platyhelminthes</taxon>
        <taxon>Cestoda</taxon>
        <taxon>Eucestoda</taxon>
        <taxon>Cyclophyllidea</taxon>
        <taxon>Taeniidae</taxon>
        <taxon>Echinococcus</taxon>
        <taxon>Echinococcus granulosus group</taxon>
    </lineage>
</organism>
<reference evidence="2 3" key="1">
    <citation type="journal article" date="2013" name="Nat. Genet.">
        <title>The genome of the hydatid tapeworm Echinococcus granulosus.</title>
        <authorList>
            <person name="Zheng H."/>
            <person name="Zhang W."/>
            <person name="Zhang L."/>
            <person name="Zhang Z."/>
            <person name="Li J."/>
            <person name="Lu G."/>
            <person name="Zhu Y."/>
            <person name="Wang Y."/>
            <person name="Huang Y."/>
            <person name="Liu J."/>
            <person name="Kang H."/>
            <person name="Chen J."/>
            <person name="Wang L."/>
            <person name="Chen A."/>
            <person name="Yu S."/>
            <person name="Gao Z."/>
            <person name="Jin L."/>
            <person name="Gu W."/>
            <person name="Wang Z."/>
            <person name="Zhao L."/>
            <person name="Shi B."/>
            <person name="Wen H."/>
            <person name="Lin R."/>
            <person name="Jones M.K."/>
            <person name="Brejova B."/>
            <person name="Vinar T."/>
            <person name="Zhao G."/>
            <person name="McManus D.P."/>
            <person name="Chen Z."/>
            <person name="Zhou Y."/>
            <person name="Wang S."/>
        </authorList>
    </citation>
    <scope>NUCLEOTIDE SEQUENCE [LARGE SCALE GENOMIC DNA]</scope>
</reference>
<dbReference type="STRING" id="6210.W6UIZ4"/>
<dbReference type="KEGG" id="egl:EGR_04244"/>
<evidence type="ECO:0000313" key="2">
    <source>
        <dbReference type="EMBL" id="EUB60998.1"/>
    </source>
</evidence>
<evidence type="ECO:0000313" key="3">
    <source>
        <dbReference type="Proteomes" id="UP000019149"/>
    </source>
</evidence>
<gene>
    <name evidence="2" type="ORF">EGR_04244</name>
</gene>
<feature type="compositionally biased region" description="Polar residues" evidence="1">
    <location>
        <begin position="19"/>
        <end position="42"/>
    </location>
</feature>
<dbReference type="AlphaFoldDB" id="W6UIZ4"/>
<dbReference type="RefSeq" id="XP_024352194.1">
    <property type="nucleotide sequence ID" value="XM_024493493.1"/>
</dbReference>
<feature type="region of interest" description="Disordered" evidence="1">
    <location>
        <begin position="1"/>
        <end position="42"/>
    </location>
</feature>
<evidence type="ECO:0000256" key="1">
    <source>
        <dbReference type="SAM" id="MobiDB-lite"/>
    </source>
</evidence>
<name>W6UIZ4_ECHGR</name>